<dbReference type="Proteomes" id="UP001196509">
    <property type="component" value="Unassembled WGS sequence"/>
</dbReference>
<sequence>MKEPRLWTRDGFVDDDAWTIVSDKEIVVDGNSKQVLPLARYLDMDDSLRTRAVGVLLGPADDVMDLEPFLDRLDLIAVTFPAFNDGRAFSQASLLRSRLGYAGDIRATGDVLIDQIPLMLRCGVTSFKVSNTTALKRLAEGRLPGIDTYYQPAAVPTQSAGKYSWRRTPGAAA</sequence>
<dbReference type="EMBL" id="JAICBX010000003">
    <property type="protein sequence ID" value="MBW8639204.1"/>
    <property type="molecule type" value="Genomic_DNA"/>
</dbReference>
<dbReference type="AlphaFoldDB" id="A0AAE3D1S5"/>
<protein>
    <submittedName>
        <fullName evidence="1">DUF934 domain-containing protein</fullName>
    </submittedName>
</protein>
<comment type="caution">
    <text evidence="1">The sequence shown here is derived from an EMBL/GenBank/DDBJ whole genome shotgun (WGS) entry which is preliminary data.</text>
</comment>
<organism evidence="1 2">
    <name type="scientific">Flavimaribacter sediminis</name>
    <dbReference type="NCBI Taxonomy" id="2865987"/>
    <lineage>
        <taxon>Bacteria</taxon>
        <taxon>Pseudomonadati</taxon>
        <taxon>Pseudomonadota</taxon>
        <taxon>Alphaproteobacteria</taxon>
        <taxon>Hyphomicrobiales</taxon>
        <taxon>Rhizobiaceae</taxon>
        <taxon>Flavimaribacter</taxon>
    </lineage>
</organism>
<dbReference type="Pfam" id="PF06073">
    <property type="entry name" value="DUF934"/>
    <property type="match status" value="1"/>
</dbReference>
<evidence type="ECO:0000313" key="2">
    <source>
        <dbReference type="Proteomes" id="UP001196509"/>
    </source>
</evidence>
<name>A0AAE3D1S5_9HYPH</name>
<dbReference type="InterPro" id="IPR008318">
    <property type="entry name" value="UCP030820"/>
</dbReference>
<keyword evidence="2" id="KW-1185">Reference proteome</keyword>
<proteinExistence type="predicted"/>
<accession>A0AAE3D1S5</accession>
<reference evidence="1" key="1">
    <citation type="submission" date="2021-08" db="EMBL/GenBank/DDBJ databases">
        <title>Hoeflea bacterium WL0058 sp. nov., isolated from the sediment.</title>
        <authorList>
            <person name="Wang L."/>
            <person name="Zhang D."/>
        </authorList>
    </citation>
    <scope>NUCLEOTIDE SEQUENCE</scope>
    <source>
        <strain evidence="1">WL0058</strain>
    </source>
</reference>
<gene>
    <name evidence="1" type="ORF">K1W69_18560</name>
</gene>
<dbReference type="PIRSF" id="PIRSF030820">
    <property type="entry name" value="UCP030820"/>
    <property type="match status" value="1"/>
</dbReference>
<evidence type="ECO:0000313" key="1">
    <source>
        <dbReference type="EMBL" id="MBW8639204.1"/>
    </source>
</evidence>